<evidence type="ECO:0000313" key="3">
    <source>
        <dbReference type="Proteomes" id="UP001149090"/>
    </source>
</evidence>
<keyword evidence="1" id="KW-0175">Coiled coil</keyword>
<dbReference type="EMBL" id="JAPDFW010000019">
    <property type="protein sequence ID" value="KAJ5079970.1"/>
    <property type="molecule type" value="Genomic_DNA"/>
</dbReference>
<dbReference type="GO" id="GO:0008017">
    <property type="term" value="F:microtubule binding"/>
    <property type="evidence" value="ECO:0007669"/>
    <property type="project" value="TreeGrafter"/>
</dbReference>
<dbReference type="GO" id="GO:0051959">
    <property type="term" value="F:dynein light intermediate chain binding"/>
    <property type="evidence" value="ECO:0007669"/>
    <property type="project" value="TreeGrafter"/>
</dbReference>
<dbReference type="AlphaFoldDB" id="A0A9Q0LZ64"/>
<name>A0A9Q0LZ64_ANAIG</name>
<dbReference type="GO" id="GO:0005737">
    <property type="term" value="C:cytoplasm"/>
    <property type="evidence" value="ECO:0007669"/>
    <property type="project" value="TreeGrafter"/>
</dbReference>
<keyword evidence="3" id="KW-1185">Reference proteome</keyword>
<dbReference type="PANTHER" id="PTHR18947:SF28">
    <property type="entry name" value="GIRDIN, ISOFORM A"/>
    <property type="match status" value="1"/>
</dbReference>
<dbReference type="PANTHER" id="PTHR18947">
    <property type="entry name" value="HOOK PROTEINS"/>
    <property type="match status" value="1"/>
</dbReference>
<feature type="coiled-coil region" evidence="1">
    <location>
        <begin position="469"/>
        <end position="638"/>
    </location>
</feature>
<sequence length="647" mass="75526">MNSNIFQKIGNKVRNPQPLISEIIQQDSEKQKELLTDLREQLTDLLSNKKDLLNLQEQFDKYKMECQEQMKGLEAQNKEYKEEINKLLEEKREAKEDLETMKGQFDSFLIEINKYQEVIKRLENQFQNAKQEKDELEEANKNLRSELNRGRYEQQKADNYRTELESHIGELQSNNAALQQEIMSSKRQKDDADKHGSLVHAQLARILAKPQQPVLSNSDNVWDVVDNDINDLHHLVFQLRNQVKDLDSDAQIYKQNTQKLEQDNAGLRAKIINHNRNISTYDYAVKLLLRGLIPLQHKIKILSAQKQYFLTLENQLNKYKAEMEKLHYKLTGRYPVQRRQPVSLASIGLVALFGVAMAKTMNERNRKFGKPYKIEGSTETIVLSPMTQLNPNASIYRVINEDIHNPTEQWDVEKFIRLALEFKPNFFSLEDEDPYSYQRLGGAQGFANMRSPDEMSQQDEVANVVNSAITRLLSRIHNEEKEKNLLQKSSEDLSNQLRQLAQNKEIKDQEIQSLHRSLSQAQGMIDSLGLENKHLQEQIENLVPIKSLEIEKEKYDDLKSKFNKNLSLLNQKSVLLQNAEKQIQNLQDTIQKLNNDSVHNQQNLIQYENEIDDLTEKCNLLSKQVQTYQKHMRTLKEEIGNSDFFDF</sequence>
<organism evidence="2 3">
    <name type="scientific">Anaeramoeba ignava</name>
    <name type="common">Anaerobic marine amoeba</name>
    <dbReference type="NCBI Taxonomy" id="1746090"/>
    <lineage>
        <taxon>Eukaryota</taxon>
        <taxon>Metamonada</taxon>
        <taxon>Anaeramoebidae</taxon>
        <taxon>Anaeramoeba</taxon>
    </lineage>
</organism>
<gene>
    <name evidence="2" type="ORF">M0811_14300</name>
</gene>
<protein>
    <submittedName>
        <fullName evidence="2">Structural maintenance of chromosomes protein</fullName>
    </submittedName>
</protein>
<dbReference type="GO" id="GO:0005815">
    <property type="term" value="C:microtubule organizing center"/>
    <property type="evidence" value="ECO:0007669"/>
    <property type="project" value="TreeGrafter"/>
</dbReference>
<dbReference type="GO" id="GO:0030705">
    <property type="term" value="P:cytoskeleton-dependent intracellular transport"/>
    <property type="evidence" value="ECO:0007669"/>
    <property type="project" value="TreeGrafter"/>
</dbReference>
<accession>A0A9Q0LZ64</accession>
<proteinExistence type="predicted"/>
<feature type="coiled-coil region" evidence="1">
    <location>
        <begin position="28"/>
        <end position="195"/>
    </location>
</feature>
<dbReference type="Proteomes" id="UP001149090">
    <property type="component" value="Unassembled WGS sequence"/>
</dbReference>
<comment type="caution">
    <text evidence="2">The sequence shown here is derived from an EMBL/GenBank/DDBJ whole genome shotgun (WGS) entry which is preliminary data.</text>
</comment>
<reference evidence="2" key="1">
    <citation type="submission" date="2022-10" db="EMBL/GenBank/DDBJ databases">
        <title>Novel sulphate-reducing endosymbionts in the free-living metamonad Anaeramoeba.</title>
        <authorList>
            <person name="Jerlstrom-Hultqvist J."/>
            <person name="Cepicka I."/>
            <person name="Gallot-Lavallee L."/>
            <person name="Salas-Leiva D."/>
            <person name="Curtis B.A."/>
            <person name="Zahonova K."/>
            <person name="Pipaliya S."/>
            <person name="Dacks J."/>
            <person name="Roger A.J."/>
        </authorList>
    </citation>
    <scope>NUCLEOTIDE SEQUENCE</scope>
    <source>
        <strain evidence="2">BMAN</strain>
    </source>
</reference>
<evidence type="ECO:0000313" key="2">
    <source>
        <dbReference type="EMBL" id="KAJ5079970.1"/>
    </source>
</evidence>
<feature type="coiled-coil region" evidence="1">
    <location>
        <begin position="243"/>
        <end position="277"/>
    </location>
</feature>
<dbReference type="GO" id="GO:0031122">
    <property type="term" value="P:cytoplasmic microtubule organization"/>
    <property type="evidence" value="ECO:0007669"/>
    <property type="project" value="TreeGrafter"/>
</dbReference>
<evidence type="ECO:0000256" key="1">
    <source>
        <dbReference type="SAM" id="Coils"/>
    </source>
</evidence>